<evidence type="ECO:0000313" key="3">
    <source>
        <dbReference type="Proteomes" id="UP000248301"/>
    </source>
</evidence>
<feature type="compositionally biased region" description="Low complexity" evidence="1">
    <location>
        <begin position="183"/>
        <end position="197"/>
    </location>
</feature>
<evidence type="ECO:0000256" key="1">
    <source>
        <dbReference type="SAM" id="MobiDB-lite"/>
    </source>
</evidence>
<dbReference type="EMBL" id="NKUF01000004">
    <property type="protein sequence ID" value="PYD64220.1"/>
    <property type="molecule type" value="Genomic_DNA"/>
</dbReference>
<evidence type="ECO:0008006" key="4">
    <source>
        <dbReference type="Google" id="ProtNLM"/>
    </source>
</evidence>
<feature type="compositionally biased region" description="Pro residues" evidence="1">
    <location>
        <begin position="147"/>
        <end position="165"/>
    </location>
</feature>
<proteinExistence type="predicted"/>
<sequence length="575" mass="62460">MRNKRMIRSLLHEGTMRQRLTGGVALAMMLAPVAAWAQEEALIARSSAKHIEVYAAGGAQWCRKDLRLKMVLSSESGDMGNPTAQVALLDRMRREFEQTCPTAERADASVSEEGRITGQYHAERSGGWVFAAAPPPAATPPASLDAPTPPNPFTGPPPADAPAPQPAADAATAPQATPPATSPAPDQAQPAVASAQPAPVPKVGDQGYWGYMLFAGKNDPTFLANPEAQKCWAQGHMASEWFRSRNDDFRLHEVLEKAGQDMQAHSGNVAPGVIYAELETEFGHYDFQENMFPVHINGNLLRLGRPCAADGIPLAVALHAQDMESITGFAMPPEEARNFERRRESFGWMNRRVWIVLEFDVDPRGVSGNEAEPTYSATVHGYSVYGDQRLETLLYQAGPEQIAAQHAQAQRIAAARREKQLVARRDSEIRELGTTPVPVRLANWINDDRPVELFHSLDNIRATRFASMQGDGKPVPVSLLVQTNGSGHKDVATAWPGHLSLTMADDKADFGDAGWYLVSCMLTTPTQGDFPDAQLSVTRSYACKQPQCADATDPTEIENRKIANATQAATSTPAP</sequence>
<name>A0A318PUU4_9PROT</name>
<reference evidence="2 3" key="1">
    <citation type="submission" date="2017-07" db="EMBL/GenBank/DDBJ databases">
        <title>A draft genome sequence of Gluconacetobacter entanii LTH 4560.</title>
        <authorList>
            <person name="Skraban J."/>
            <person name="Cleenwerck I."/>
            <person name="Vandamme P."/>
            <person name="Trcek J."/>
        </authorList>
    </citation>
    <scope>NUCLEOTIDE SEQUENCE [LARGE SCALE GENOMIC DNA]</scope>
    <source>
        <strain evidence="2 3">LTH 4560</strain>
    </source>
</reference>
<dbReference type="AlphaFoldDB" id="A0A318PUU4"/>
<dbReference type="Proteomes" id="UP000248301">
    <property type="component" value="Unassembled WGS sequence"/>
</dbReference>
<organism evidence="2 3">
    <name type="scientific">Gluconacetobacter entanii</name>
    <dbReference type="NCBI Taxonomy" id="108528"/>
    <lineage>
        <taxon>Bacteria</taxon>
        <taxon>Pseudomonadati</taxon>
        <taxon>Pseudomonadota</taxon>
        <taxon>Alphaproteobacteria</taxon>
        <taxon>Acetobacterales</taxon>
        <taxon>Acetobacteraceae</taxon>
        <taxon>Gluconacetobacter</taxon>
    </lineage>
</organism>
<accession>A0A318PUU4</accession>
<gene>
    <name evidence="2" type="ORF">CFR72_03460</name>
</gene>
<comment type="caution">
    <text evidence="2">The sequence shown here is derived from an EMBL/GenBank/DDBJ whole genome shotgun (WGS) entry which is preliminary data.</text>
</comment>
<feature type="region of interest" description="Disordered" evidence="1">
    <location>
        <begin position="131"/>
        <end position="199"/>
    </location>
</feature>
<feature type="compositionally biased region" description="Low complexity" evidence="1">
    <location>
        <begin position="166"/>
        <end position="175"/>
    </location>
</feature>
<protein>
    <recommendedName>
        <fullName evidence="4">DUF4852 domain-containing protein</fullName>
    </recommendedName>
</protein>
<evidence type="ECO:0000313" key="2">
    <source>
        <dbReference type="EMBL" id="PYD64220.1"/>
    </source>
</evidence>